<keyword evidence="11 18" id="KW-0675">Receptor</keyword>
<dbReference type="InterPro" id="IPR000742">
    <property type="entry name" value="EGF"/>
</dbReference>
<evidence type="ECO:0000256" key="13">
    <source>
        <dbReference type="PROSITE-ProRule" id="PRU00124"/>
    </source>
</evidence>
<dbReference type="OrthoDB" id="5958943at2759"/>
<dbReference type="Pfam" id="PF00058">
    <property type="entry name" value="Ldl_recept_b"/>
    <property type="match status" value="2"/>
</dbReference>
<evidence type="ECO:0000256" key="10">
    <source>
        <dbReference type="ARBA" id="ARBA00023157"/>
    </source>
</evidence>
<evidence type="ECO:0000256" key="7">
    <source>
        <dbReference type="ARBA" id="ARBA00022737"/>
    </source>
</evidence>
<evidence type="ECO:0000256" key="6">
    <source>
        <dbReference type="ARBA" id="ARBA00022729"/>
    </source>
</evidence>
<dbReference type="InterPro" id="IPR026823">
    <property type="entry name" value="cEGF"/>
</dbReference>
<keyword evidence="7" id="KW-0677">Repeat</keyword>
<dbReference type="Pfam" id="PF00057">
    <property type="entry name" value="Ldl_recept_a"/>
    <property type="match status" value="6"/>
</dbReference>
<keyword evidence="19" id="KW-1185">Reference proteome</keyword>
<dbReference type="InterPro" id="IPR009030">
    <property type="entry name" value="Growth_fac_rcpt_cys_sf"/>
</dbReference>
<dbReference type="CDD" id="cd00112">
    <property type="entry name" value="LDLa"/>
    <property type="match status" value="6"/>
</dbReference>
<dbReference type="GO" id="GO:0005509">
    <property type="term" value="F:calcium ion binding"/>
    <property type="evidence" value="ECO:0007669"/>
    <property type="project" value="InterPro"/>
</dbReference>
<accession>A0A443SIV2</accession>
<dbReference type="GO" id="GO:0042562">
    <property type="term" value="F:hormone binding"/>
    <property type="evidence" value="ECO:0007669"/>
    <property type="project" value="TreeGrafter"/>
</dbReference>
<evidence type="ECO:0000256" key="12">
    <source>
        <dbReference type="ARBA" id="ARBA00023180"/>
    </source>
</evidence>
<feature type="disulfide bond" evidence="13">
    <location>
        <begin position="101"/>
        <end position="119"/>
    </location>
</feature>
<dbReference type="PROSITE" id="PS01186">
    <property type="entry name" value="EGF_2"/>
    <property type="match status" value="2"/>
</dbReference>
<evidence type="ECO:0000256" key="3">
    <source>
        <dbReference type="ARBA" id="ARBA00022536"/>
    </source>
</evidence>
<evidence type="ECO:0000256" key="14">
    <source>
        <dbReference type="PROSITE-ProRule" id="PRU00461"/>
    </source>
</evidence>
<dbReference type="InterPro" id="IPR000033">
    <property type="entry name" value="LDLR_classB_rpt"/>
</dbReference>
<feature type="disulfide bond" evidence="13">
    <location>
        <begin position="235"/>
        <end position="250"/>
    </location>
</feature>
<organism evidence="18 19">
    <name type="scientific">Leptotrombidium deliense</name>
    <dbReference type="NCBI Taxonomy" id="299467"/>
    <lineage>
        <taxon>Eukaryota</taxon>
        <taxon>Metazoa</taxon>
        <taxon>Ecdysozoa</taxon>
        <taxon>Arthropoda</taxon>
        <taxon>Chelicerata</taxon>
        <taxon>Arachnida</taxon>
        <taxon>Acari</taxon>
        <taxon>Acariformes</taxon>
        <taxon>Trombidiformes</taxon>
        <taxon>Prostigmata</taxon>
        <taxon>Anystina</taxon>
        <taxon>Parasitengona</taxon>
        <taxon>Trombiculoidea</taxon>
        <taxon>Trombiculidae</taxon>
        <taxon>Leptotrombidium</taxon>
    </lineage>
</organism>
<dbReference type="SUPFAM" id="SSF57424">
    <property type="entry name" value="LDL receptor-like module"/>
    <property type="match status" value="6"/>
</dbReference>
<dbReference type="SUPFAM" id="SSF57184">
    <property type="entry name" value="Growth factor receptor domain"/>
    <property type="match status" value="1"/>
</dbReference>
<keyword evidence="6" id="KW-0732">Signal</keyword>
<dbReference type="STRING" id="299467.A0A443SIV2"/>
<dbReference type="FunFam" id="4.10.400.10:FF:000034">
    <property type="entry name" value="Low-density lipoprotein receptor-related protein 2"/>
    <property type="match status" value="2"/>
</dbReference>
<dbReference type="InterPro" id="IPR023415">
    <property type="entry name" value="LDLR_class-A_CS"/>
</dbReference>
<dbReference type="PRINTS" id="PR00261">
    <property type="entry name" value="LDLRECEPTOR"/>
</dbReference>
<dbReference type="InterPro" id="IPR011042">
    <property type="entry name" value="6-blade_b-propeller_TolB-like"/>
</dbReference>
<evidence type="ECO:0000256" key="8">
    <source>
        <dbReference type="ARBA" id="ARBA00022989"/>
    </source>
</evidence>
<keyword evidence="9 16" id="KW-0472">Membrane</keyword>
<dbReference type="Gene3D" id="2.10.25.10">
    <property type="entry name" value="Laminin"/>
    <property type="match status" value="2"/>
</dbReference>
<gene>
    <name evidence="18" type="ORF">B4U80_06393</name>
</gene>
<name>A0A443SIV2_9ACAR</name>
<evidence type="ECO:0000256" key="4">
    <source>
        <dbReference type="ARBA" id="ARBA00022583"/>
    </source>
</evidence>
<protein>
    <submittedName>
        <fullName evidence="18">Low-density lipoprotein receptor-like protein</fullName>
    </submittedName>
</protein>
<evidence type="ECO:0000256" key="9">
    <source>
        <dbReference type="ARBA" id="ARBA00023136"/>
    </source>
</evidence>
<feature type="region of interest" description="Disordered" evidence="15">
    <location>
        <begin position="711"/>
        <end position="732"/>
    </location>
</feature>
<evidence type="ECO:0000256" key="1">
    <source>
        <dbReference type="ARBA" id="ARBA00004251"/>
    </source>
</evidence>
<dbReference type="VEuPathDB" id="VectorBase:LDEU004583"/>
<dbReference type="FunFam" id="2.120.10.30:FF:000241">
    <property type="entry name" value="Low-density lipoprotein receptor-related protein 6"/>
    <property type="match status" value="1"/>
</dbReference>
<feature type="domain" description="EGF-like" evidence="17">
    <location>
        <begin position="325"/>
        <end position="340"/>
    </location>
</feature>
<keyword evidence="5 16" id="KW-0812">Transmembrane</keyword>
<dbReference type="GO" id="GO:0016324">
    <property type="term" value="C:apical plasma membrane"/>
    <property type="evidence" value="ECO:0007669"/>
    <property type="project" value="TreeGrafter"/>
</dbReference>
<dbReference type="PANTHER" id="PTHR22722">
    <property type="entry name" value="LOW-DENSITY LIPOPROTEIN RECEPTOR-RELATED PROTEIN 2-RELATED"/>
    <property type="match status" value="1"/>
</dbReference>
<dbReference type="InterPro" id="IPR051221">
    <property type="entry name" value="LDLR-related"/>
</dbReference>
<dbReference type="SMART" id="SM00181">
    <property type="entry name" value="EGF"/>
    <property type="match status" value="3"/>
</dbReference>
<dbReference type="InterPro" id="IPR002172">
    <property type="entry name" value="LDrepeatLR_classA_rpt"/>
</dbReference>
<keyword evidence="18" id="KW-0449">Lipoprotein</keyword>
<evidence type="ECO:0000256" key="16">
    <source>
        <dbReference type="SAM" id="Phobius"/>
    </source>
</evidence>
<feature type="disulfide bond" evidence="13">
    <location>
        <begin position="24"/>
        <end position="39"/>
    </location>
</feature>
<feature type="repeat" description="LDL-receptor class B" evidence="14">
    <location>
        <begin position="483"/>
        <end position="526"/>
    </location>
</feature>
<dbReference type="PROSITE" id="PS51120">
    <property type="entry name" value="LDLRB"/>
    <property type="match status" value="3"/>
</dbReference>
<dbReference type="PROSITE" id="PS50068">
    <property type="entry name" value="LDLRA_2"/>
    <property type="match status" value="6"/>
</dbReference>
<sequence>TKNCSTSEFRCPNSSKCIPQRWVCDGDDDCGNKGDEIDCGTPNFVCISFNETELARRMNLHASIMASAFLVTGNAMDIMTVPMNLMSWVVGNSCSVDQFLCSNGKCISKHWRCDQENDCGDNSDEYGCPTVTCASNEFTCRSGKCIPIRFRCDGDVDCNDRSDEIGCLEENRRNSTCGPREWTCNNGDCIHANWRCDQSNDCLDHSDEANCTYTCRDDQWQCRTSYECIPASMRCNGEHECKDNTDEHDCQVSEICKSLEHHECATGMFKCKNAAKCIDITAVCDGSDDCGDWSDEPNSCHVNECTAQSHNCTQECVDDVIGYHCKCYHGFKLGSDSRICEDIDECTEIEGTCSGHHCSNTKGHFKCQCFDGYEVTDHGRCKASGDLASLVFLNRHDIRQLNLNDNFHYQHYTALHERLHSAIVFDYSLSENYMVWSDVSEEKIYIGVLNKSKPFKFGSTDYSVLIGHNLQTVDGIAIDWIHNLVYWTDTGKNTIEVADVLRPQYRATIISTDLDEPRGIVLNVMESFIVWSDWGESPKIEYAMQDGSNRKTLIDKDIVWPNGIAIDYVSKRIYWVDAKRHSIESCDYHGKNRRVVLKSNVYVDHPFAIDVFEDSVYWSDWNLEAIFEANKFHAKSSEVKKLADVTSVMDLKLLHSYKQPVSHNRCVSQKCSHLCLPNGNDSSVCVCPSHLELNADARTCSERSVIVSTKQTPTQSHTSLPSTSNVRTTTVASTTTSKKPTVLVTGSALPDKRSNMSNAGTLAASQQIISESDSHAVFIIMVVCVIFSIVILMLGFMFYRNYQRYVRQFVLFGYGYMRNITSLNFDNPVYRKTTEEQFVLEKNDENINSYPPSMEPLTGPGTNDFV</sequence>
<evidence type="ECO:0000256" key="15">
    <source>
        <dbReference type="SAM" id="MobiDB-lite"/>
    </source>
</evidence>
<feature type="disulfide bond" evidence="13">
    <location>
        <begin position="152"/>
        <end position="167"/>
    </location>
</feature>
<comment type="subcellular location">
    <subcellularLocation>
        <location evidence="1">Cell membrane</location>
        <topology evidence="1">Single-pass type I membrane protein</topology>
    </subcellularLocation>
</comment>
<feature type="disulfide bond" evidence="13">
    <location>
        <begin position="140"/>
        <end position="158"/>
    </location>
</feature>
<dbReference type="FunFam" id="2.10.25.10:FF:000009">
    <property type="entry name" value="Low-density lipoprotein receptor isoform 1"/>
    <property type="match status" value="1"/>
</dbReference>
<dbReference type="SUPFAM" id="SSF63825">
    <property type="entry name" value="YWTD domain"/>
    <property type="match status" value="1"/>
</dbReference>
<dbReference type="SMART" id="SM00179">
    <property type="entry name" value="EGF_CA"/>
    <property type="match status" value="2"/>
</dbReference>
<feature type="compositionally biased region" description="Low complexity" evidence="15">
    <location>
        <begin position="722"/>
        <end position="732"/>
    </location>
</feature>
<dbReference type="PANTHER" id="PTHR22722:SF14">
    <property type="entry name" value="MEGALIN, ISOFORM A"/>
    <property type="match status" value="1"/>
</dbReference>
<feature type="disulfide bond" evidence="13">
    <location>
        <begin position="196"/>
        <end position="211"/>
    </location>
</feature>
<feature type="domain" description="EGF-like" evidence="17">
    <location>
        <begin position="367"/>
        <end position="381"/>
    </location>
</feature>
<dbReference type="SMART" id="SM00192">
    <property type="entry name" value="LDLa"/>
    <property type="match status" value="6"/>
</dbReference>
<keyword evidence="3" id="KW-0245">EGF-like domain</keyword>
<dbReference type="GO" id="GO:0006898">
    <property type="term" value="P:receptor-mediated endocytosis"/>
    <property type="evidence" value="ECO:0007669"/>
    <property type="project" value="TreeGrafter"/>
</dbReference>
<reference evidence="18 19" key="1">
    <citation type="journal article" date="2018" name="Gigascience">
        <title>Genomes of trombidid mites reveal novel predicted allergens and laterally-transferred genes associated with secondary metabolism.</title>
        <authorList>
            <person name="Dong X."/>
            <person name="Chaisiri K."/>
            <person name="Xia D."/>
            <person name="Armstrong S.D."/>
            <person name="Fang Y."/>
            <person name="Donnelly M.J."/>
            <person name="Kadowaki T."/>
            <person name="McGarry J.W."/>
            <person name="Darby A.C."/>
            <person name="Makepeace B.L."/>
        </authorList>
    </citation>
    <scope>NUCLEOTIDE SEQUENCE [LARGE SCALE GENOMIC DNA]</scope>
    <source>
        <strain evidence="18">UoL-UT</strain>
    </source>
</reference>
<dbReference type="Gene3D" id="2.120.10.30">
    <property type="entry name" value="TolB, C-terminal domain"/>
    <property type="match status" value="1"/>
</dbReference>
<dbReference type="InterPro" id="IPR036055">
    <property type="entry name" value="LDL_receptor-like_sf"/>
</dbReference>
<dbReference type="Gene3D" id="4.10.400.10">
    <property type="entry name" value="Low-density Lipoprotein Receptor"/>
    <property type="match status" value="6"/>
</dbReference>
<feature type="disulfide bond" evidence="13">
    <location>
        <begin position="94"/>
        <end position="106"/>
    </location>
</feature>
<dbReference type="Proteomes" id="UP000288716">
    <property type="component" value="Unassembled WGS sequence"/>
</dbReference>
<dbReference type="InterPro" id="IPR018097">
    <property type="entry name" value="EGF_Ca-bd_CS"/>
</dbReference>
<feature type="non-terminal residue" evidence="18">
    <location>
        <position position="1"/>
    </location>
</feature>
<evidence type="ECO:0000256" key="2">
    <source>
        <dbReference type="ARBA" id="ARBA00022475"/>
    </source>
</evidence>
<feature type="disulfide bond" evidence="13">
    <location>
        <begin position="184"/>
        <end position="202"/>
    </location>
</feature>
<feature type="repeat" description="LDL-receptor class B" evidence="14">
    <location>
        <begin position="527"/>
        <end position="570"/>
    </location>
</feature>
<dbReference type="PROSITE" id="PS01209">
    <property type="entry name" value="LDLRA_1"/>
    <property type="match status" value="2"/>
</dbReference>
<dbReference type="PROSITE" id="PS01187">
    <property type="entry name" value="EGF_CA"/>
    <property type="match status" value="1"/>
</dbReference>
<comment type="caution">
    <text evidence="18">The sequence shown here is derived from an EMBL/GenBank/DDBJ whole genome shotgun (WGS) entry which is preliminary data.</text>
</comment>
<feature type="disulfide bond" evidence="13">
    <location>
        <begin position="113"/>
        <end position="128"/>
    </location>
</feature>
<feature type="disulfide bond" evidence="13">
    <location>
        <begin position="177"/>
        <end position="189"/>
    </location>
</feature>
<feature type="compositionally biased region" description="Polar residues" evidence="15">
    <location>
        <begin position="711"/>
        <end position="721"/>
    </location>
</feature>
<keyword evidence="4" id="KW-0254">Endocytosis</keyword>
<dbReference type="Pfam" id="PF12662">
    <property type="entry name" value="cEGF"/>
    <property type="match status" value="1"/>
</dbReference>
<dbReference type="AlphaFoldDB" id="A0A443SIV2"/>
<keyword evidence="2" id="KW-1003">Cell membrane</keyword>
<evidence type="ECO:0000256" key="5">
    <source>
        <dbReference type="ARBA" id="ARBA00022692"/>
    </source>
</evidence>
<evidence type="ECO:0000313" key="18">
    <source>
        <dbReference type="EMBL" id="RWS27456.1"/>
    </source>
</evidence>
<dbReference type="FunFam" id="4.10.400.10:FF:000004">
    <property type="entry name" value="Low-density lipoprotein receptor-related protein 1"/>
    <property type="match status" value="1"/>
</dbReference>
<dbReference type="CDD" id="cd00054">
    <property type="entry name" value="EGF_CA"/>
    <property type="match status" value="1"/>
</dbReference>
<evidence type="ECO:0000256" key="11">
    <source>
        <dbReference type="ARBA" id="ARBA00023170"/>
    </source>
</evidence>
<dbReference type="SMART" id="SM00135">
    <property type="entry name" value="LY"/>
    <property type="match status" value="5"/>
</dbReference>
<feature type="non-terminal residue" evidence="18">
    <location>
        <position position="866"/>
    </location>
</feature>
<comment type="caution">
    <text evidence="13">Lacks conserved residue(s) required for the propagation of feature annotation.</text>
</comment>
<keyword evidence="10 13" id="KW-1015">Disulfide bond</keyword>
<dbReference type="InterPro" id="IPR001881">
    <property type="entry name" value="EGF-like_Ca-bd_dom"/>
</dbReference>
<evidence type="ECO:0000313" key="19">
    <source>
        <dbReference type="Proteomes" id="UP000288716"/>
    </source>
</evidence>
<feature type="disulfide bond" evidence="13">
    <location>
        <begin position="133"/>
        <end position="145"/>
    </location>
</feature>
<proteinExistence type="predicted"/>
<feature type="repeat" description="LDL-receptor class B" evidence="14">
    <location>
        <begin position="571"/>
        <end position="613"/>
    </location>
</feature>
<keyword evidence="12" id="KW-0325">Glycoprotein</keyword>
<keyword evidence="8 16" id="KW-1133">Transmembrane helix</keyword>
<dbReference type="GO" id="GO:0043235">
    <property type="term" value="C:receptor complex"/>
    <property type="evidence" value="ECO:0007669"/>
    <property type="project" value="TreeGrafter"/>
</dbReference>
<feature type="transmembrane region" description="Helical" evidence="16">
    <location>
        <begin position="776"/>
        <end position="799"/>
    </location>
</feature>
<evidence type="ECO:0000259" key="17">
    <source>
        <dbReference type="PROSITE" id="PS01186"/>
    </source>
</evidence>
<dbReference type="EMBL" id="NCKV01002003">
    <property type="protein sequence ID" value="RWS27456.1"/>
    <property type="molecule type" value="Genomic_DNA"/>
</dbReference>